<reference evidence="2" key="2">
    <citation type="submission" date="2016-11" db="UniProtKB">
        <authorList>
            <consortium name="WormBaseParasite"/>
        </authorList>
    </citation>
    <scope>IDENTIFICATION</scope>
</reference>
<name>A0A1I7VL85_LOALO</name>
<dbReference type="AlphaFoldDB" id="A0A1I7VL85"/>
<accession>A0A1I7VL85</accession>
<protein>
    <submittedName>
        <fullName evidence="2">Protein-tyrosine phosphatase</fullName>
    </submittedName>
</protein>
<dbReference type="Proteomes" id="UP000095285">
    <property type="component" value="Unassembled WGS sequence"/>
</dbReference>
<evidence type="ECO:0000313" key="2">
    <source>
        <dbReference type="WBParaSite" id="EN70_3804"/>
    </source>
</evidence>
<organism evidence="1 2">
    <name type="scientific">Loa loa</name>
    <name type="common">Eye worm</name>
    <name type="synonym">Filaria loa</name>
    <dbReference type="NCBI Taxonomy" id="7209"/>
    <lineage>
        <taxon>Eukaryota</taxon>
        <taxon>Metazoa</taxon>
        <taxon>Ecdysozoa</taxon>
        <taxon>Nematoda</taxon>
        <taxon>Chromadorea</taxon>
        <taxon>Rhabditida</taxon>
        <taxon>Spirurina</taxon>
        <taxon>Spiruromorpha</taxon>
        <taxon>Filarioidea</taxon>
        <taxon>Onchocercidae</taxon>
        <taxon>Loa</taxon>
    </lineage>
</organism>
<dbReference type="InterPro" id="IPR029033">
    <property type="entry name" value="His_PPase_superfam"/>
</dbReference>
<dbReference type="GO" id="GO:0016791">
    <property type="term" value="F:phosphatase activity"/>
    <property type="evidence" value="ECO:0007669"/>
    <property type="project" value="UniProtKB-ARBA"/>
</dbReference>
<proteinExistence type="predicted"/>
<keyword evidence="1" id="KW-1185">Reference proteome</keyword>
<evidence type="ECO:0000313" key="1">
    <source>
        <dbReference type="Proteomes" id="UP000095285"/>
    </source>
</evidence>
<reference evidence="1" key="1">
    <citation type="submission" date="2012-04" db="EMBL/GenBank/DDBJ databases">
        <title>The Genome Sequence of Loa loa.</title>
        <authorList>
            <consortium name="The Broad Institute Genome Sequencing Platform"/>
            <consortium name="Broad Institute Genome Sequencing Center for Infectious Disease"/>
            <person name="Nutman T.B."/>
            <person name="Fink D.L."/>
            <person name="Russ C."/>
            <person name="Young S."/>
            <person name="Zeng Q."/>
            <person name="Gargeya S."/>
            <person name="Alvarado L."/>
            <person name="Berlin A."/>
            <person name="Chapman S.B."/>
            <person name="Chen Z."/>
            <person name="Freedman E."/>
            <person name="Gellesch M."/>
            <person name="Goldberg J."/>
            <person name="Griggs A."/>
            <person name="Gujja S."/>
            <person name="Heilman E.R."/>
            <person name="Heiman D."/>
            <person name="Howarth C."/>
            <person name="Mehta T."/>
            <person name="Neiman D."/>
            <person name="Pearson M."/>
            <person name="Roberts A."/>
            <person name="Saif S."/>
            <person name="Shea T."/>
            <person name="Shenoy N."/>
            <person name="Sisk P."/>
            <person name="Stolte C."/>
            <person name="Sykes S."/>
            <person name="White J."/>
            <person name="Yandava C."/>
            <person name="Haas B."/>
            <person name="Henn M.R."/>
            <person name="Nusbaum C."/>
            <person name="Birren B."/>
        </authorList>
    </citation>
    <scope>NUCLEOTIDE SEQUENCE [LARGE SCALE GENOMIC DNA]</scope>
</reference>
<dbReference type="Gene3D" id="3.40.50.1240">
    <property type="entry name" value="Phosphoglycerate mutase-like"/>
    <property type="match status" value="1"/>
</dbReference>
<dbReference type="STRING" id="7209.A0A1I7VL85"/>
<dbReference type="WBParaSite" id="EN70_3804">
    <property type="protein sequence ID" value="EN70_3804"/>
    <property type="gene ID" value="EN70_3804"/>
</dbReference>
<sequence length="355" mass="40317">MSIQETHSYRSLNDDSVLSMSSAAGITHEPSMNSTIDSSTNSSTKLSSFLTQNAHEELDSKPYYSSVEGMDITQSDAYDIFANKLVKHLIENLRAKYLHEDYARVILMRRGETVSEVFTNWTVNAFDDSNLYVPYDLNMPYTLRRRERHSDFLVDPPLTNISAHFAAEIGCTMTQNLPIVVYSGPEMAVLQTARQFIGGAQIDMNWLIEPGLVRYFSSHESRPIFTVRLQQETIYTIEAINNIIGKETIDEFENRIAKVVSNLKFPRKASTVLIAEDCVINAIIQKFIRNGNKLTRKQHLTITKRIPQLSLMHFDIDSNGRWKPSCASLPGLQGTTRAMFNQPDVSFLIRPTCDF</sequence>
<dbReference type="SUPFAM" id="SSF53254">
    <property type="entry name" value="Phosphoglycerate mutase-like"/>
    <property type="match status" value="1"/>
</dbReference>